<dbReference type="Proteomes" id="UP001732780">
    <property type="component" value="Unplaced"/>
</dbReference>
<keyword evidence="1" id="KW-1185">Reference proteome</keyword>
<name>A0AC58Q1Y3_CAMBA</name>
<organism evidence="1 2">
    <name type="scientific">Camelus bactrianus</name>
    <name type="common">Bactrian camel</name>
    <dbReference type="NCBI Taxonomy" id="9837"/>
    <lineage>
        <taxon>Eukaryota</taxon>
        <taxon>Metazoa</taxon>
        <taxon>Chordata</taxon>
        <taxon>Craniata</taxon>
        <taxon>Vertebrata</taxon>
        <taxon>Euteleostomi</taxon>
        <taxon>Mammalia</taxon>
        <taxon>Eutheria</taxon>
        <taxon>Laurasiatheria</taxon>
        <taxon>Artiodactyla</taxon>
        <taxon>Tylopoda</taxon>
        <taxon>Camelidae</taxon>
        <taxon>Camelus</taxon>
    </lineage>
</organism>
<protein>
    <submittedName>
        <fullName evidence="2">Uncharacterized protein LOC141576797 isoform X4</fullName>
    </submittedName>
</protein>
<gene>
    <name evidence="2" type="primary">LOC141576797</name>
</gene>
<evidence type="ECO:0000313" key="2">
    <source>
        <dbReference type="RefSeq" id="XP_074216290.1"/>
    </source>
</evidence>
<dbReference type="RefSeq" id="XP_074216290.1">
    <property type="nucleotide sequence ID" value="XM_074360189.1"/>
</dbReference>
<sequence length="139" mass="16741">MFLALKERLQLDWVAWRLHVFYKRKKHKFIFIISWNEIEGKFVITCYNRMAQRQRSGTSGQVCLGHDLDTCGWKILSQEFFMETHDREYYEPLASCSRRTRKRIQEIFQHGNFYTSSSTIPLTASLSTHMHKRLHPRTR</sequence>
<accession>A0AC58Q1Y3</accession>
<proteinExistence type="predicted"/>
<evidence type="ECO:0000313" key="1">
    <source>
        <dbReference type="Proteomes" id="UP001732780"/>
    </source>
</evidence>
<reference evidence="2" key="1">
    <citation type="submission" date="2025-08" db="UniProtKB">
        <authorList>
            <consortium name="RefSeq"/>
        </authorList>
    </citation>
    <scope>IDENTIFICATION</scope>
    <source>
        <tissue evidence="2">Blood</tissue>
    </source>
</reference>